<feature type="region of interest" description="Disordered" evidence="5">
    <location>
        <begin position="1"/>
        <end position="23"/>
    </location>
</feature>
<comment type="similarity">
    <text evidence="1">Belongs to the FAD-binding monooxygenase family.</text>
</comment>
<evidence type="ECO:0000256" key="3">
    <source>
        <dbReference type="ARBA" id="ARBA00022827"/>
    </source>
</evidence>
<dbReference type="PANTHER" id="PTHR42877">
    <property type="entry name" value="L-ORNITHINE N(5)-MONOOXYGENASE-RELATED"/>
    <property type="match status" value="1"/>
</dbReference>
<dbReference type="GO" id="GO:0004499">
    <property type="term" value="F:N,N-dimethylaniline monooxygenase activity"/>
    <property type="evidence" value="ECO:0007669"/>
    <property type="project" value="InterPro"/>
</dbReference>
<evidence type="ECO:0000313" key="7">
    <source>
        <dbReference type="Proteomes" id="UP000178912"/>
    </source>
</evidence>
<organism evidence="6 7">
    <name type="scientific">Rhynchosporium agropyri</name>
    <dbReference type="NCBI Taxonomy" id="914238"/>
    <lineage>
        <taxon>Eukaryota</taxon>
        <taxon>Fungi</taxon>
        <taxon>Dikarya</taxon>
        <taxon>Ascomycota</taxon>
        <taxon>Pezizomycotina</taxon>
        <taxon>Leotiomycetes</taxon>
        <taxon>Helotiales</taxon>
        <taxon>Ploettnerulaceae</taxon>
        <taxon>Rhynchosporium</taxon>
    </lineage>
</organism>
<dbReference type="Proteomes" id="UP000178912">
    <property type="component" value="Unassembled WGS sequence"/>
</dbReference>
<evidence type="ECO:0000256" key="4">
    <source>
        <dbReference type="ARBA" id="ARBA00023002"/>
    </source>
</evidence>
<dbReference type="PANTHER" id="PTHR42877:SF6">
    <property type="entry name" value="MONOOXYGENASE, PUTATIVE (AFU_ORTHOLOGUE AFUA_3G15050)-RELATED"/>
    <property type="match status" value="1"/>
</dbReference>
<keyword evidence="4" id="KW-0560">Oxidoreductase</keyword>
<evidence type="ECO:0000256" key="5">
    <source>
        <dbReference type="SAM" id="MobiDB-lite"/>
    </source>
</evidence>
<sequence length="624" mass="70229">MAPSLEIESSQQASFPLLSKERPEVSVEAVSSPEVLPIEVKTDHNSFSSAEERLPAYTKDATPFELEDHPIDAPTSIRVAVIGAGLAGITAGVFLPVKVPGIDLTIFDKNGDVGGTWYENIYPGVRCDIPANVYQSTFFPKTNWTEEYAQGPEILNYWQSLARKYNVYQYLKLQHKVAGANWDQDTGKWTLRVENLASGETYVTEFDVVITAIGRFNDWKLPNYPGIKDFKGHLRHSSNWDPSFDPKDKTVAVIGNGASGIQIVPNLQPLVKHMDHYARSPTWIAGSFGGEGAGRRLEPNYYPKELLDSFEDPETYYKFRKELESTFYKRFGTLFKGSETNAELREEFIKLMAERLKNKPELLQHIVPDFSPNCRRLTPGPGYLEALTQDNVSFIRTPISHFTSDSIVTTDGQERRIDAIICSTGANVNLLPPFPITAFSQNLQSAWSPDPLTYIGVATPRFPNLLHIQGPNGAGHSGTVPSQVETQLTYLCRLLRKVSTQGIKTFVPSQAATDDFTAYCDAFFPKTVWSERCSSWANGGRPAGRIHGHWPGSASHVNFMRRDPRWEDWEWTYKTPTGNRFAWMGNGWTVKEEREEGDLTGYLKIPEDIDLRSYHESWFEGMDG</sequence>
<dbReference type="SUPFAM" id="SSF51905">
    <property type="entry name" value="FAD/NAD(P)-binding domain"/>
    <property type="match status" value="3"/>
</dbReference>
<keyword evidence="2" id="KW-0285">Flavoprotein</keyword>
<keyword evidence="3" id="KW-0274">FAD</keyword>
<reference evidence="7" key="1">
    <citation type="submission" date="2016-03" db="EMBL/GenBank/DDBJ databases">
        <authorList>
            <person name="Guldener U."/>
        </authorList>
    </citation>
    <scope>NUCLEOTIDE SEQUENCE [LARGE SCALE GENOMIC DNA]</scope>
    <source>
        <strain evidence="7">04CH-RAC-A.6.1</strain>
    </source>
</reference>
<dbReference type="OrthoDB" id="74360at2759"/>
<dbReference type="GO" id="GO:0050661">
    <property type="term" value="F:NADP binding"/>
    <property type="evidence" value="ECO:0007669"/>
    <property type="project" value="InterPro"/>
</dbReference>
<dbReference type="Gene3D" id="3.50.50.60">
    <property type="entry name" value="FAD/NAD(P)-binding domain"/>
    <property type="match status" value="2"/>
</dbReference>
<proteinExistence type="inferred from homology"/>
<protein>
    <submittedName>
        <fullName evidence="6">Related to monooxigenase</fullName>
    </submittedName>
</protein>
<dbReference type="AlphaFoldDB" id="A0A1E1LKJ2"/>
<name>A0A1E1LKJ2_9HELO</name>
<dbReference type="InterPro" id="IPR036188">
    <property type="entry name" value="FAD/NAD-bd_sf"/>
</dbReference>
<dbReference type="InterPro" id="IPR020946">
    <property type="entry name" value="Flavin_mOase-like"/>
</dbReference>
<dbReference type="GO" id="GO:0050660">
    <property type="term" value="F:flavin adenine dinucleotide binding"/>
    <property type="evidence" value="ECO:0007669"/>
    <property type="project" value="InterPro"/>
</dbReference>
<dbReference type="EMBL" id="FJUX01000126">
    <property type="protein sequence ID" value="CZT10319.1"/>
    <property type="molecule type" value="Genomic_DNA"/>
</dbReference>
<evidence type="ECO:0000313" key="6">
    <source>
        <dbReference type="EMBL" id="CZT10319.1"/>
    </source>
</evidence>
<gene>
    <name evidence="6" type="ORF">RAG0_14833</name>
</gene>
<evidence type="ECO:0000256" key="1">
    <source>
        <dbReference type="ARBA" id="ARBA00010139"/>
    </source>
</evidence>
<dbReference type="Pfam" id="PF00743">
    <property type="entry name" value="FMO-like"/>
    <property type="match status" value="1"/>
</dbReference>
<keyword evidence="7" id="KW-1185">Reference proteome</keyword>
<evidence type="ECO:0000256" key="2">
    <source>
        <dbReference type="ARBA" id="ARBA00022630"/>
    </source>
</evidence>
<accession>A0A1E1LKJ2</accession>
<dbReference type="InterPro" id="IPR051209">
    <property type="entry name" value="FAD-bind_Monooxygenase_sf"/>
</dbReference>